<dbReference type="EMBL" id="OR723730">
    <property type="protein sequence ID" value="WYD57062.1"/>
    <property type="molecule type" value="Genomic_DNA"/>
</dbReference>
<sequence>MVKSKHVDSYTKVCEFYNDMSKYYYRIDVSLSTNSHTIKKPIFIEGN</sequence>
<accession>A0AAN0LHH9</accession>
<protein>
    <submittedName>
        <fullName evidence="1">Uncharacterized protein</fullName>
    </submittedName>
</protein>
<gene>
    <name evidence="1" type="ORF">NezhNPV_ORF17</name>
</gene>
<organism evidence="1">
    <name type="scientific">Nesodiprion zhejiangensis nucleopolyhedrovirus</name>
    <dbReference type="NCBI Taxonomy" id="3135970"/>
    <lineage>
        <taxon>Viruses</taxon>
        <taxon>Viruses incertae sedis</taxon>
        <taxon>Naldaviricetes</taxon>
        <taxon>Lefavirales</taxon>
        <taxon>Baculoviridae</taxon>
    </lineage>
</organism>
<evidence type="ECO:0000313" key="1">
    <source>
        <dbReference type="EMBL" id="WYD57062.1"/>
    </source>
</evidence>
<reference evidence="1" key="1">
    <citation type="submission" date="2023-10" db="EMBL/GenBank/DDBJ databases">
        <authorList>
            <person name="Wang Q."/>
        </authorList>
    </citation>
    <scope>NUCLEOTIDE SEQUENCE</scope>
    <source>
        <strain evidence="1">BJZYA2014</strain>
    </source>
</reference>
<name>A0AAN0LHH9_9BACU</name>
<proteinExistence type="predicted"/>